<protein>
    <submittedName>
        <fullName evidence="2">Uncharacterized protein</fullName>
    </submittedName>
</protein>
<proteinExistence type="predicted"/>
<sequence>MPTATTLWRFLVYAIFTPLSFMPALKIGTADGAEAPWLAQTVNKIAPKGVPPQELGESERQDPDLQRLAPILTTIAIEEGSSTS</sequence>
<evidence type="ECO:0000313" key="2">
    <source>
        <dbReference type="EMBL" id="KAK9783444.1"/>
    </source>
</evidence>
<name>A0ABR2Y8A6_9PEZI</name>
<keyword evidence="1" id="KW-0732">Signal</keyword>
<dbReference type="EMBL" id="JARVKM010000001">
    <property type="protein sequence ID" value="KAK9783444.1"/>
    <property type="molecule type" value="Genomic_DNA"/>
</dbReference>
<comment type="caution">
    <text evidence="2">The sequence shown here is derived from an EMBL/GenBank/DDBJ whole genome shotgun (WGS) entry which is preliminary data.</text>
</comment>
<evidence type="ECO:0000256" key="1">
    <source>
        <dbReference type="SAM" id="SignalP"/>
    </source>
</evidence>
<reference evidence="2 3" key="1">
    <citation type="submission" date="2024-02" db="EMBL/GenBank/DDBJ databases">
        <title>First draft genome assembly of two strains of Seiridium cardinale.</title>
        <authorList>
            <person name="Emiliani G."/>
            <person name="Scali E."/>
        </authorList>
    </citation>
    <scope>NUCLEOTIDE SEQUENCE [LARGE SCALE GENOMIC DNA]</scope>
    <source>
        <strain evidence="2 3">BM-138-000479</strain>
    </source>
</reference>
<feature type="signal peptide" evidence="1">
    <location>
        <begin position="1"/>
        <end position="32"/>
    </location>
</feature>
<organism evidence="2 3">
    <name type="scientific">Seiridium cardinale</name>
    <dbReference type="NCBI Taxonomy" id="138064"/>
    <lineage>
        <taxon>Eukaryota</taxon>
        <taxon>Fungi</taxon>
        <taxon>Dikarya</taxon>
        <taxon>Ascomycota</taxon>
        <taxon>Pezizomycotina</taxon>
        <taxon>Sordariomycetes</taxon>
        <taxon>Xylariomycetidae</taxon>
        <taxon>Amphisphaeriales</taxon>
        <taxon>Sporocadaceae</taxon>
        <taxon>Seiridium</taxon>
    </lineage>
</organism>
<accession>A0ABR2Y8A6</accession>
<gene>
    <name evidence="2" type="ORF">SCAR479_00003</name>
</gene>
<keyword evidence="3" id="KW-1185">Reference proteome</keyword>
<feature type="chain" id="PRO_5047053980" evidence="1">
    <location>
        <begin position="33"/>
        <end position="84"/>
    </location>
</feature>
<evidence type="ECO:0000313" key="3">
    <source>
        <dbReference type="Proteomes" id="UP001465668"/>
    </source>
</evidence>
<dbReference type="Proteomes" id="UP001465668">
    <property type="component" value="Unassembled WGS sequence"/>
</dbReference>